<evidence type="ECO:0000256" key="1">
    <source>
        <dbReference type="ARBA" id="ARBA00023015"/>
    </source>
</evidence>
<protein>
    <submittedName>
        <fullName evidence="5">DNA-binding transcriptional regulator, MarR family</fullName>
    </submittedName>
</protein>
<dbReference type="PANTHER" id="PTHR42756:SF1">
    <property type="entry name" value="TRANSCRIPTIONAL REPRESSOR OF EMRAB OPERON"/>
    <property type="match status" value="1"/>
</dbReference>
<dbReference type="AlphaFoldDB" id="A0A1G9W4W2"/>
<proteinExistence type="predicted"/>
<dbReference type="STRING" id="258515.SAMN05192585_10536"/>
<dbReference type="SMART" id="SM00347">
    <property type="entry name" value="HTH_MARR"/>
    <property type="match status" value="1"/>
</dbReference>
<dbReference type="InterPro" id="IPR036390">
    <property type="entry name" value="WH_DNA-bd_sf"/>
</dbReference>
<dbReference type="InterPro" id="IPR000835">
    <property type="entry name" value="HTH_MarR-typ"/>
</dbReference>
<evidence type="ECO:0000259" key="4">
    <source>
        <dbReference type="PROSITE" id="PS50995"/>
    </source>
</evidence>
<feature type="domain" description="HTH marR-type" evidence="4">
    <location>
        <begin position="1"/>
        <end position="131"/>
    </location>
</feature>
<reference evidence="5 6" key="1">
    <citation type="submission" date="2016-10" db="EMBL/GenBank/DDBJ databases">
        <authorList>
            <person name="de Groot N.N."/>
        </authorList>
    </citation>
    <scope>NUCLEOTIDE SEQUENCE [LARGE SCALE GENOMIC DNA]</scope>
    <source>
        <strain evidence="5 6">CGMCC 1.5012</strain>
    </source>
</reference>
<evidence type="ECO:0000313" key="6">
    <source>
        <dbReference type="Proteomes" id="UP000199182"/>
    </source>
</evidence>
<dbReference type="Gene3D" id="1.10.10.10">
    <property type="entry name" value="Winged helix-like DNA-binding domain superfamily/Winged helix DNA-binding domain"/>
    <property type="match status" value="1"/>
</dbReference>
<accession>A0A1G9W4W2</accession>
<dbReference type="PRINTS" id="PR00598">
    <property type="entry name" value="HTHMARR"/>
</dbReference>
<dbReference type="InterPro" id="IPR036388">
    <property type="entry name" value="WH-like_DNA-bd_sf"/>
</dbReference>
<dbReference type="PROSITE" id="PS01117">
    <property type="entry name" value="HTH_MARR_1"/>
    <property type="match status" value="1"/>
</dbReference>
<sequence>MIMNALSIIVRYSRNFSERKMKPFDIGFPEQVVLMYLSQHDGINQDAIAHHFMIDKGAIAKTIGKLEEKGHIEKSPNKENKRENLISLTSKGKSMLGLMNNVLEEWNDGMMDGLSREEIEQFNRIAEKIEANVLKIFNQNWSDTDAKAE</sequence>
<dbReference type="Pfam" id="PF01047">
    <property type="entry name" value="MarR"/>
    <property type="match status" value="1"/>
</dbReference>
<dbReference type="Proteomes" id="UP000199182">
    <property type="component" value="Unassembled WGS sequence"/>
</dbReference>
<name>A0A1G9W4W2_9FIRM</name>
<dbReference type="PROSITE" id="PS50995">
    <property type="entry name" value="HTH_MARR_2"/>
    <property type="match status" value="1"/>
</dbReference>
<gene>
    <name evidence="5" type="ORF">SAMN05192585_10536</name>
</gene>
<keyword evidence="2 5" id="KW-0238">DNA-binding</keyword>
<evidence type="ECO:0000256" key="3">
    <source>
        <dbReference type="ARBA" id="ARBA00023163"/>
    </source>
</evidence>
<evidence type="ECO:0000313" key="5">
    <source>
        <dbReference type="EMBL" id="SDM79221.1"/>
    </source>
</evidence>
<dbReference type="GO" id="GO:0003700">
    <property type="term" value="F:DNA-binding transcription factor activity"/>
    <property type="evidence" value="ECO:0007669"/>
    <property type="project" value="InterPro"/>
</dbReference>
<keyword evidence="6" id="KW-1185">Reference proteome</keyword>
<dbReference type="InterPro" id="IPR023187">
    <property type="entry name" value="Tscrpt_reg_MarR-type_CS"/>
</dbReference>
<keyword evidence="1" id="KW-0805">Transcription regulation</keyword>
<organism evidence="5 6">
    <name type="scientific">Acetanaerobacterium elongatum</name>
    <dbReference type="NCBI Taxonomy" id="258515"/>
    <lineage>
        <taxon>Bacteria</taxon>
        <taxon>Bacillati</taxon>
        <taxon>Bacillota</taxon>
        <taxon>Clostridia</taxon>
        <taxon>Eubacteriales</taxon>
        <taxon>Oscillospiraceae</taxon>
        <taxon>Acetanaerobacterium</taxon>
    </lineage>
</organism>
<evidence type="ECO:0000256" key="2">
    <source>
        <dbReference type="ARBA" id="ARBA00023125"/>
    </source>
</evidence>
<dbReference type="SUPFAM" id="SSF46785">
    <property type="entry name" value="Winged helix' DNA-binding domain"/>
    <property type="match status" value="1"/>
</dbReference>
<dbReference type="EMBL" id="FNID01000005">
    <property type="protein sequence ID" value="SDM79221.1"/>
    <property type="molecule type" value="Genomic_DNA"/>
</dbReference>
<dbReference type="GO" id="GO:0003677">
    <property type="term" value="F:DNA binding"/>
    <property type="evidence" value="ECO:0007669"/>
    <property type="project" value="UniProtKB-KW"/>
</dbReference>
<keyword evidence="3" id="KW-0804">Transcription</keyword>
<dbReference type="PANTHER" id="PTHR42756">
    <property type="entry name" value="TRANSCRIPTIONAL REGULATOR, MARR"/>
    <property type="match status" value="1"/>
</dbReference>